<comment type="similarity">
    <text evidence="2">Belongs to the RNA polymerase beta chain family.</text>
</comment>
<protein>
    <recommendedName>
        <fullName evidence="5 9">DNA-directed RNA polymerase III subunit RPC3</fullName>
        <shortName evidence="9">RNA polymerase III subunit C3</shortName>
    </recommendedName>
</protein>
<evidence type="ECO:0000259" key="11">
    <source>
        <dbReference type="Pfam" id="PF05645"/>
    </source>
</evidence>
<comment type="similarity">
    <text evidence="3 9">Belongs to the eukaryotic RPC3/POLR3C RNA polymerase subunit family.</text>
</comment>
<evidence type="ECO:0000256" key="4">
    <source>
        <dbReference type="ARBA" id="ARBA00011206"/>
    </source>
</evidence>
<dbReference type="RefSeq" id="XP_013413478.1">
    <property type="nucleotide sequence ID" value="XM_013558024.1"/>
</dbReference>
<dbReference type="FunFam" id="1.10.10.10:FF:000218">
    <property type="entry name" value="DNA-directed RNA polymerase III subunit RPC3"/>
    <property type="match status" value="1"/>
</dbReference>
<dbReference type="Pfam" id="PF22536">
    <property type="entry name" value="WHD_POLR3C"/>
    <property type="match status" value="1"/>
</dbReference>
<comment type="subunit">
    <text evidence="4 9">Component of the RNA polymerase III (Pol III) complex consisting of 17 subunits.</text>
</comment>
<dbReference type="GO" id="GO:0003697">
    <property type="term" value="F:single-stranded DNA binding"/>
    <property type="evidence" value="ECO:0007669"/>
    <property type="project" value="UniProtKB-UniRule"/>
</dbReference>
<proteinExistence type="inferred from homology"/>
<reference evidence="15" key="1">
    <citation type="submission" date="2025-08" db="UniProtKB">
        <authorList>
            <consortium name="RefSeq"/>
        </authorList>
    </citation>
    <scope>IDENTIFICATION</scope>
    <source>
        <tissue evidence="15">Gonads</tissue>
    </source>
</reference>
<dbReference type="FunFam" id="1.10.10.10:FF:000256">
    <property type="entry name" value="DNA-directed RNA polymerase III subunit RPC3"/>
    <property type="match status" value="1"/>
</dbReference>
<organism evidence="14 15">
    <name type="scientific">Lingula anatina</name>
    <name type="common">Brachiopod</name>
    <name type="synonym">Lingula unguis</name>
    <dbReference type="NCBI Taxonomy" id="7574"/>
    <lineage>
        <taxon>Eukaryota</taxon>
        <taxon>Metazoa</taxon>
        <taxon>Spiralia</taxon>
        <taxon>Lophotrochozoa</taxon>
        <taxon>Brachiopoda</taxon>
        <taxon>Linguliformea</taxon>
        <taxon>Lingulata</taxon>
        <taxon>Lingulida</taxon>
        <taxon>Linguloidea</taxon>
        <taxon>Lingulidae</taxon>
        <taxon>Lingula</taxon>
    </lineage>
</organism>
<evidence type="ECO:0000313" key="15">
    <source>
        <dbReference type="RefSeq" id="XP_013413478.1"/>
    </source>
</evidence>
<dbReference type="Proteomes" id="UP000085678">
    <property type="component" value="Unplaced"/>
</dbReference>
<name>A0A1S3JT14_LINAN</name>
<dbReference type="FunFam" id="1.10.10.10:FF:000262">
    <property type="entry name" value="DNA-directed RNA polymerase III subunit RPC3"/>
    <property type="match status" value="1"/>
</dbReference>
<comment type="subcellular location">
    <subcellularLocation>
        <location evidence="1 9">Nucleus</location>
    </subcellularLocation>
</comment>
<dbReference type="InterPro" id="IPR008806">
    <property type="entry name" value="RNA_pol_III_Rpc82_C"/>
</dbReference>
<dbReference type="Pfam" id="PF08221">
    <property type="entry name" value="HTH_9"/>
    <property type="match status" value="1"/>
</dbReference>
<dbReference type="InterPro" id="IPR036390">
    <property type="entry name" value="WH_DNA-bd_sf"/>
</dbReference>
<dbReference type="PANTHER" id="PTHR12949:SF0">
    <property type="entry name" value="DNA-DIRECTED RNA POLYMERASE III SUBUNIT RPC3"/>
    <property type="match status" value="1"/>
</dbReference>
<evidence type="ECO:0000256" key="5">
    <source>
        <dbReference type="ARBA" id="ARBA00016689"/>
    </source>
</evidence>
<dbReference type="Gene3D" id="1.10.10.10">
    <property type="entry name" value="Winged helix-like DNA-binding domain superfamily/Winged helix DNA-binding domain"/>
    <property type="match status" value="4"/>
</dbReference>
<dbReference type="InterPro" id="IPR036388">
    <property type="entry name" value="WH-like_DNA-bd_sf"/>
</dbReference>
<dbReference type="KEGG" id="lak:106175868"/>
<evidence type="ECO:0000256" key="1">
    <source>
        <dbReference type="ARBA" id="ARBA00004123"/>
    </source>
</evidence>
<evidence type="ECO:0000256" key="8">
    <source>
        <dbReference type="ARBA" id="ARBA00023242"/>
    </source>
</evidence>
<comment type="function">
    <text evidence="9">DNA-dependent RNA polymerase catalyzes the transcription of DNA into RNA using the four ribonucleoside triphosphates as substrates. Specific core component of RNA polymerase III which synthesizes small RNAs, such as 5S rRNA and tRNAs.</text>
</comment>
<feature type="domain" description="RNA polymerase III Rpc82 C -terminal" evidence="11">
    <location>
        <begin position="146"/>
        <end position="339"/>
    </location>
</feature>
<evidence type="ECO:0000259" key="13">
    <source>
        <dbReference type="Pfam" id="PF22536"/>
    </source>
</evidence>
<feature type="region of interest" description="Disordered" evidence="10">
    <location>
        <begin position="198"/>
        <end position="217"/>
    </location>
</feature>
<dbReference type="OrthoDB" id="272392at2759"/>
<dbReference type="GeneID" id="106175868"/>
<dbReference type="InterPro" id="IPR013197">
    <property type="entry name" value="RNA_pol_III_RPC82-rel_HTH"/>
</dbReference>
<evidence type="ECO:0000313" key="14">
    <source>
        <dbReference type="Proteomes" id="UP000085678"/>
    </source>
</evidence>
<dbReference type="GO" id="GO:0005666">
    <property type="term" value="C:RNA polymerase III complex"/>
    <property type="evidence" value="ECO:0007669"/>
    <property type="project" value="UniProtKB-UniRule"/>
</dbReference>
<keyword evidence="14" id="KW-1185">Reference proteome</keyword>
<sequence length="527" mass="60467">MSSSATRLCFLILKERYGEVVASVACCLAKKNYCPLRMLSQDSGLKLDQVKKALCTLIQHNLVTFQQNKKGFIEYVIHAEKVLQQTRFPRYIYCAKTLYGDPAELIIEELLQHGQMTLEKVVQRTIDRLTEAMEGKQNVSSTLVKEKFVNLVQTHFVQRCTSPDGNVENKEVASMPVLSVSPEELYVVPKMELDGFESRKRKRSGEGSEAASKRIKTDESESSESSIFWRVNVSRFHQYLRDQAIVQAVASKIDKNAAEVVRAMLRLSEVKTDEGALVASAMTVTEVFQNLPREFGISKQTIEQYMKLLSEDSSEFVSKVSDSGGGMYVINFKKLITVLCRAHIESAVQERFGSKCFRIFRLLLMKKNLEQKQIEEYAMIPSKEAKELLYRMFEEKFVSLTEVPKTPDHAPSRTFYLFSVNINQVSRMLLERCYQACGNLIIRREHETKENRRLLDKQQRVDAITASMEQSGADPSQKEEIEQMITPPEKAQLTKIKHMTNKIEHSELQLDDTIFILQTYLQYAHMK</sequence>
<dbReference type="AlphaFoldDB" id="A0A1S3JT14"/>
<keyword evidence="7 9" id="KW-0804">Transcription</keyword>
<gene>
    <name evidence="15" type="primary">LOC106175868</name>
</gene>
<evidence type="ECO:0000256" key="2">
    <source>
        <dbReference type="ARBA" id="ARBA00006835"/>
    </source>
</evidence>
<evidence type="ECO:0000256" key="9">
    <source>
        <dbReference type="RuleBase" id="RU367076"/>
    </source>
</evidence>
<dbReference type="STRING" id="7574.A0A1S3JT14"/>
<keyword evidence="8 9" id="KW-0539">Nucleus</keyword>
<dbReference type="Gene3D" id="6.10.140.1450">
    <property type="match status" value="1"/>
</dbReference>
<dbReference type="SUPFAM" id="SSF46785">
    <property type="entry name" value="Winged helix' DNA-binding domain"/>
    <property type="match status" value="1"/>
</dbReference>
<evidence type="ECO:0000256" key="6">
    <source>
        <dbReference type="ARBA" id="ARBA00022478"/>
    </source>
</evidence>
<evidence type="ECO:0000256" key="7">
    <source>
        <dbReference type="ARBA" id="ARBA00023163"/>
    </source>
</evidence>
<evidence type="ECO:0000259" key="12">
    <source>
        <dbReference type="Pfam" id="PF08221"/>
    </source>
</evidence>
<dbReference type="FunCoup" id="A0A1S3JT14">
    <property type="interactions" value="1923"/>
</dbReference>
<evidence type="ECO:0000256" key="3">
    <source>
        <dbReference type="ARBA" id="ARBA00007206"/>
    </source>
</evidence>
<dbReference type="InterPro" id="IPR039748">
    <property type="entry name" value="RPC3"/>
</dbReference>
<feature type="domain" description="RNA polymerase III subunit RPC82-related helix-turn-helix" evidence="12">
    <location>
        <begin position="8"/>
        <end position="67"/>
    </location>
</feature>
<dbReference type="GO" id="GO:0006351">
    <property type="term" value="P:DNA-templated transcription"/>
    <property type="evidence" value="ECO:0007669"/>
    <property type="project" value="InterPro"/>
</dbReference>
<feature type="domain" description="DNA-directed RNA polymerase III subunit RPC3 winged-helix" evidence="13">
    <location>
        <begin position="344"/>
        <end position="420"/>
    </location>
</feature>
<dbReference type="Pfam" id="PF20912">
    <property type="entry name" value="RPC3_helical"/>
    <property type="match status" value="1"/>
</dbReference>
<dbReference type="Pfam" id="PF05645">
    <property type="entry name" value="RNA_pol_Rpc82"/>
    <property type="match status" value="1"/>
</dbReference>
<dbReference type="InParanoid" id="A0A1S3JT14"/>
<dbReference type="PANTHER" id="PTHR12949">
    <property type="entry name" value="RNA POLYMERASE III DNA DIRECTED -RELATED"/>
    <property type="match status" value="1"/>
</dbReference>
<dbReference type="InterPro" id="IPR055207">
    <property type="entry name" value="POLR3C_WHD"/>
</dbReference>
<evidence type="ECO:0000256" key="10">
    <source>
        <dbReference type="SAM" id="MobiDB-lite"/>
    </source>
</evidence>
<accession>A0A1S3JT14</accession>
<keyword evidence="6 9" id="KW-0240">DNA-directed RNA polymerase</keyword>
<dbReference type="FunFam" id="1.10.10.10:FF:000199">
    <property type="entry name" value="DNA-directed RNA polymerase III subunit RPC3"/>
    <property type="match status" value="1"/>
</dbReference>